<evidence type="ECO:0000259" key="7">
    <source>
        <dbReference type="PROSITE" id="PS50093"/>
    </source>
</evidence>
<evidence type="ECO:0000256" key="3">
    <source>
        <dbReference type="ARBA" id="ARBA00022737"/>
    </source>
</evidence>
<feature type="domain" description="PKD" evidence="7">
    <location>
        <begin position="1833"/>
        <end position="1865"/>
    </location>
</feature>
<reference evidence="8 9" key="1">
    <citation type="journal article" date="2011" name="Stand. Genomic Sci.">
        <title>Complete genome sequence of the gliding freshwater bacterium Fluviicola taffensis type strain (RW262).</title>
        <authorList>
            <person name="Woyke T."/>
            <person name="Chertkov O."/>
            <person name="Lapidus A."/>
            <person name="Nolan M."/>
            <person name="Lucas S."/>
            <person name="Del Rio T.G."/>
            <person name="Tice H."/>
            <person name="Cheng J.F."/>
            <person name="Tapia R."/>
            <person name="Han C."/>
            <person name="Goodwin L."/>
            <person name="Pitluck S."/>
            <person name="Liolios K."/>
            <person name="Pagani I."/>
            <person name="Ivanova N."/>
            <person name="Huntemann M."/>
            <person name="Mavromatis K."/>
            <person name="Mikhailova N."/>
            <person name="Pati A."/>
            <person name="Chen A."/>
            <person name="Palaniappan K."/>
            <person name="Land M."/>
            <person name="Hauser L."/>
            <person name="Brambilla E.M."/>
            <person name="Rohde M."/>
            <person name="Mwirichia R."/>
            <person name="Sikorski J."/>
            <person name="Tindall B.J."/>
            <person name="Goker M."/>
            <person name="Bristow J."/>
            <person name="Eisen J.A."/>
            <person name="Markowitz V."/>
            <person name="Hugenholtz P."/>
            <person name="Klenk H.P."/>
            <person name="Kyrpides N.C."/>
        </authorList>
    </citation>
    <scope>NUCLEOTIDE SEQUENCE [LARGE SCALE GENOMIC DNA]</scope>
    <source>
        <strain evidence="9">DSM 16823 / RW262 / RW262</strain>
    </source>
</reference>
<feature type="domain" description="PKD" evidence="7">
    <location>
        <begin position="416"/>
        <end position="476"/>
    </location>
</feature>
<evidence type="ECO:0000313" key="8">
    <source>
        <dbReference type="EMBL" id="AEA44864.1"/>
    </source>
</evidence>
<feature type="domain" description="PKD" evidence="7">
    <location>
        <begin position="1918"/>
        <end position="1963"/>
    </location>
</feature>
<accession>F2IID8</accession>
<feature type="domain" description="PKD" evidence="7">
    <location>
        <begin position="1760"/>
        <end position="1803"/>
    </location>
</feature>
<keyword evidence="3" id="KW-0677">Repeat</keyword>
<reference evidence="9" key="2">
    <citation type="submission" date="2011-02" db="EMBL/GenBank/DDBJ databases">
        <title>The complete genome of Fluviicola taffensis DSM 16823.</title>
        <authorList>
            <consortium name="US DOE Joint Genome Institute (JGI-PGF)"/>
            <person name="Lucas S."/>
            <person name="Copeland A."/>
            <person name="Lapidus A."/>
            <person name="Bruce D."/>
            <person name="Goodwin L."/>
            <person name="Pitluck S."/>
            <person name="Kyrpides N."/>
            <person name="Mavromatis K."/>
            <person name="Ivanova N."/>
            <person name="Mikhailova N."/>
            <person name="Pagani I."/>
            <person name="Chertkov O."/>
            <person name="Detter J.C."/>
            <person name="Han C."/>
            <person name="Tapia R."/>
            <person name="Land M."/>
            <person name="Hauser L."/>
            <person name="Markowitz V."/>
            <person name="Cheng J.-F."/>
            <person name="Hugenholtz P."/>
            <person name="Woyke T."/>
            <person name="Wu D."/>
            <person name="Tindall B."/>
            <person name="Pomrenke H.G."/>
            <person name="Brambilla E."/>
            <person name="Klenk H.-P."/>
            <person name="Eisen J.A."/>
        </authorList>
    </citation>
    <scope>NUCLEOTIDE SEQUENCE [LARGE SCALE GENOMIC DNA]</scope>
    <source>
        <strain evidence="9">DSM 16823 / RW262 / RW262</strain>
    </source>
</reference>
<feature type="domain" description="PKD" evidence="7">
    <location>
        <begin position="1509"/>
        <end position="1561"/>
    </location>
</feature>
<keyword evidence="2" id="KW-0812">Transmembrane</keyword>
<evidence type="ECO:0000256" key="6">
    <source>
        <dbReference type="SAM" id="SignalP"/>
    </source>
</evidence>
<dbReference type="KEGG" id="fte:Fluta_2885"/>
<organism evidence="8 9">
    <name type="scientific">Fluviicola taffensis (strain DSM 16823 / NCIMB 13979 / RW262)</name>
    <dbReference type="NCBI Taxonomy" id="755732"/>
    <lineage>
        <taxon>Bacteria</taxon>
        <taxon>Pseudomonadati</taxon>
        <taxon>Bacteroidota</taxon>
        <taxon>Flavobacteriia</taxon>
        <taxon>Flavobacteriales</taxon>
        <taxon>Crocinitomicaceae</taxon>
        <taxon>Fluviicola</taxon>
    </lineage>
</organism>
<protein>
    <submittedName>
        <fullName evidence="8">PKD domain containing protein</fullName>
    </submittedName>
</protein>
<dbReference type="eggNOG" id="COG3291">
    <property type="taxonomic scope" value="Bacteria"/>
</dbReference>
<keyword evidence="5" id="KW-0472">Membrane</keyword>
<dbReference type="InterPro" id="IPR035986">
    <property type="entry name" value="PKD_dom_sf"/>
</dbReference>
<comment type="subcellular location">
    <subcellularLocation>
        <location evidence="1">Membrane</location>
        <topology evidence="1">Multi-pass membrane protein</topology>
    </subcellularLocation>
</comment>
<evidence type="ECO:0000313" key="9">
    <source>
        <dbReference type="Proteomes" id="UP000007463"/>
    </source>
</evidence>
<feature type="domain" description="PKD" evidence="7">
    <location>
        <begin position="599"/>
        <end position="653"/>
    </location>
</feature>
<feature type="domain" description="PKD" evidence="7">
    <location>
        <begin position="1643"/>
        <end position="1724"/>
    </location>
</feature>
<sequence length="2318" mass="240821" precursor="true">MKNSLLLLTACLLLQSNLFAQCNADAGPDVTVCLGASTVLGGTPAGTGAGTLTYSWSPATGLSCTTCANPTLTATSNQTYTLTVTSSLGCTDDNNVTITVAPPPTASFNFTGNNSCSNIPIQFTNTSTGTGLSYAWNFGDPSSGGQNTSSQTNPTHQFNLVGTGSQNYTVTLVVTNSNGCTSTISQTVTINALPNPALIDPIAEMRNCDGSNFTMTVFDASSTTAISNYTIQWGDGTPDFNSGTFPGGGLSHNYTTAEIFTLDYTVTGNNGCVQTVSYNIANITNPAIGAANPGATTGCGPITLCFPLSNYTSNHNTTFYVVNYGDGSPTDTLSHPPPATICHTYTTSSCGQAGNQFVFRIKAINLCDSSEASISPIRVYTGPQANFNVAAVNNCVGSAVSFINSTQTGFNSACSSNTVFQWNFGDGQTLTTTTATSPTHIYTAPGTYTVTLTTTNTCSVNVITRTVCIESPPTPSFTITPTSACIPFTAQVTDASNLANTCNVTRTWTVLFNGSPCLPASGGFSFVGGTNASSVNPQIQFTQAGNYTVRLTLSNSCGSFVTNQPIVAQKPPQVIINTVPSVCAGLSVSPTASVIDCLEPSDSYLWTFTGGSPNSVATLVPGAISYPTAGTFPISLAVTNACGTTTANASVVIRPIPPVLNPQVNSPVCAGSTANFTSDASASTTYSWTGPNSFTSNQQNFNLTNVTATQAGTYTVFGTMAGCPGPSSSVTLIVNPIPVITVTPPSATICNGQSVSLTASGATSYTWSPATGLSATNTATVTANPTATQTYTIVGSNGTCSGTTTAIITVNPLPIVNAGPNVNLCNQPIPFTLTPTPAGGTWTGPNVTSTGIFTPSGTGSFNLVYSFTNGNGCTNTDTLIVTVTDPIPALAGPDSSKCFGSGTITLIGSPTGGTWSGTSITAAGIFTPNTVGTHALVYTFGTGTCLSRDTMLMTVNPLPIVDAGPNFAVCIDAGIQNLNGTPLGGTWTGIGITNPVGEFTPSVAGTGPKTLTYSFTNVNGCSASDNLIVTVNPLPIVNAGPDTTACDQPNPFQLTASPAGGIWTGTNVSSTGVFTPNGTGNFTLTYTFTNANGCIASDIRIVTVISPTQPNAGVDFAVCIDAPNVSLTPTPTGGTWSGSFTTPAGIFNPTIAGSFNLVYTLGSGACLLRDTLVALVNPLPIVNAGTDFSICIDAGIQNLAGTPTGGTWTGIGITNPTGEFTPSVAGTGAKTITYSFTDINGCTASDNLIITVNPLPVVNAGMDTTLCDQPLPIQFVGLPTGGTWSGTGITPSGLFTPSVVGTFNLIYTFTNGFGCTNSDTRIVTVVSPALANAGTDLEACIDAPTIQLTGMPITGTWTGSFVNASGLFNPTIAGTFPLVISNGAGNCLTSDTMLFTVHPLPIVSVGVDVEFCQSDTPVNFSGNPANGVWSGNGITDASLGTFDPAIAPIATNTIVYTFTNPTTGCINRDTLLATVHPMPVANFTYNPITCIGTNELFTNTSTLANQSDWSFGDGTSSSTSNTNHTYISAGFYDIQLLVTTSFGCLDSISHQIEVRIPPMADFILAPDSACGPMLVSFTDLSLGQSLTYNWNYGNGQTSTNPTPLSQTYQASNFSDTSYTITLNLTNFCGTSSHSEQITVMPSPTAVFGTSTNILCTPLILDMVNNSFGLPDTYEWIFGDGTTSDTSGTTLQHTFYTGTEDTTYTIQLIVSNECGSDTVQHQITVLPPQVNAFFNIDNPMGCVPHTINLNQFSQGASFSSWDFGDGNISSVYNPSHTFTTPGTYIVSLFAAGCGFDTTTTIVTVHPLPQIDFTSLDSVCVNQGFIFNNLSSGIASISWDFGDGTTSTLTNPTHSYSSGGFYTVTLSGISQTYGCTTQTSKTIKVNQGPTSQFTLGPNAGCVDLTVQMTNTSAGITSQAWNFGDGNSSIQTNPTHTFTTPGSYAVQLIVLDNIGCPDTATQVVTVYPLPTVDFTSTPIDPCIQPTVINFTNQSANAAGYLWNFGNGLSSTLTSPSSTYQQVGDYTVSLVATSIHGCVDSIQKTVSSYQLASASFVIPSDSLCVGEEIQLLVNSQFANSISWEMGDGTILTGNSINYSYGSSGNYNIVLIAYGDGGCNDTVATNSSITVLPQPTANFSYSNVEGPEPLSGIVAFTNLSSLADSYSWSFGNGNYSAEENPTEHYDSDGQFEIILIASTIHGCADTAVQNITVDFYYGLFIPNAMSPGHADFEVANFVPKGVGLKTFELLIYDDWGNLIWSTDALDENGRPTGYWDGTYRGVPVQQDAYVWKATATFRNEQVWEGKEYPKGRIKRSGTVTVIR</sequence>
<dbReference type="RefSeq" id="WP_013687633.1">
    <property type="nucleotide sequence ID" value="NC_015321.1"/>
</dbReference>
<dbReference type="Pfam" id="PF13895">
    <property type="entry name" value="Ig_2"/>
    <property type="match status" value="1"/>
</dbReference>
<feature type="chain" id="PRO_5003278445" evidence="6">
    <location>
        <begin position="21"/>
        <end position="2318"/>
    </location>
</feature>
<gene>
    <name evidence="8" type="ordered locus">Fluta_2885</name>
</gene>
<evidence type="ECO:0000256" key="5">
    <source>
        <dbReference type="ARBA" id="ARBA00023136"/>
    </source>
</evidence>
<dbReference type="CDD" id="cd00146">
    <property type="entry name" value="PKD"/>
    <property type="match status" value="5"/>
</dbReference>
<dbReference type="GO" id="GO:0006816">
    <property type="term" value="P:calcium ion transport"/>
    <property type="evidence" value="ECO:0007669"/>
    <property type="project" value="TreeGrafter"/>
</dbReference>
<dbReference type="HOGENOM" id="CLU_229985_0_0_10"/>
<feature type="domain" description="PKD" evidence="7">
    <location>
        <begin position="1967"/>
        <end position="2042"/>
    </location>
</feature>
<keyword evidence="6" id="KW-0732">Signal</keyword>
<dbReference type="EMBL" id="CP002542">
    <property type="protein sequence ID" value="AEA44864.1"/>
    <property type="molecule type" value="Genomic_DNA"/>
</dbReference>
<dbReference type="Pfam" id="PF18911">
    <property type="entry name" value="PKD_4"/>
    <property type="match status" value="9"/>
</dbReference>
<dbReference type="PROSITE" id="PS50093">
    <property type="entry name" value="PKD"/>
    <property type="match status" value="12"/>
</dbReference>
<keyword evidence="4" id="KW-1133">Transmembrane helix</keyword>
<dbReference type="InterPro" id="IPR013783">
    <property type="entry name" value="Ig-like_fold"/>
</dbReference>
<dbReference type="GO" id="GO:0005261">
    <property type="term" value="F:monoatomic cation channel activity"/>
    <property type="evidence" value="ECO:0007669"/>
    <property type="project" value="TreeGrafter"/>
</dbReference>
<dbReference type="InterPro" id="IPR022409">
    <property type="entry name" value="PKD/Chitinase_dom"/>
</dbReference>
<dbReference type="PANTHER" id="PTHR46730:SF4">
    <property type="entry name" value="POLYCYSTIC KIDNEY DISEASE PROTEIN 1-LIKE 1"/>
    <property type="match status" value="1"/>
</dbReference>
<name>F2IID8_FLUTR</name>
<feature type="domain" description="PKD" evidence="7">
    <location>
        <begin position="2160"/>
        <end position="2208"/>
    </location>
</feature>
<feature type="domain" description="PKD" evidence="7">
    <location>
        <begin position="1558"/>
        <end position="1639"/>
    </location>
</feature>
<evidence type="ECO:0000256" key="1">
    <source>
        <dbReference type="ARBA" id="ARBA00004141"/>
    </source>
</evidence>
<dbReference type="STRING" id="755732.Fluta_2885"/>
<feature type="signal peptide" evidence="6">
    <location>
        <begin position="1"/>
        <end position="20"/>
    </location>
</feature>
<dbReference type="InterPro" id="IPR000601">
    <property type="entry name" value="PKD_dom"/>
</dbReference>
<feature type="domain" description="PKD" evidence="7">
    <location>
        <begin position="2076"/>
        <end position="2131"/>
    </location>
</feature>
<evidence type="ECO:0000256" key="2">
    <source>
        <dbReference type="ARBA" id="ARBA00022692"/>
    </source>
</evidence>
<dbReference type="GO" id="GO:0005886">
    <property type="term" value="C:plasma membrane"/>
    <property type="evidence" value="ECO:0007669"/>
    <property type="project" value="TreeGrafter"/>
</dbReference>
<evidence type="ECO:0000256" key="4">
    <source>
        <dbReference type="ARBA" id="ARBA00022989"/>
    </source>
</evidence>
<proteinExistence type="predicted"/>
<dbReference type="Gene3D" id="2.60.40.10">
    <property type="entry name" value="Immunoglobulins"/>
    <property type="match status" value="16"/>
</dbReference>
<dbReference type="SMART" id="SM00089">
    <property type="entry name" value="PKD"/>
    <property type="match status" value="17"/>
</dbReference>
<feature type="domain" description="PKD" evidence="7">
    <location>
        <begin position="104"/>
        <end position="190"/>
    </location>
</feature>
<dbReference type="SUPFAM" id="SSF49299">
    <property type="entry name" value="PKD domain"/>
    <property type="match status" value="12"/>
</dbReference>
<dbReference type="Proteomes" id="UP000007463">
    <property type="component" value="Chromosome"/>
</dbReference>
<keyword evidence="9" id="KW-1185">Reference proteome</keyword>
<dbReference type="PANTHER" id="PTHR46730">
    <property type="entry name" value="POLYCYSTIN-1"/>
    <property type="match status" value="1"/>
</dbReference>